<comment type="cofactor">
    <cofactor evidence="4">
        <name>Mg(2+)</name>
        <dbReference type="ChEBI" id="CHEBI:18420"/>
    </cofactor>
</comment>
<comment type="similarity">
    <text evidence="1 4">Belongs to the 5-formyltetrahydrofolate cyclo-ligase family.</text>
</comment>
<evidence type="ECO:0000313" key="7">
    <source>
        <dbReference type="Proteomes" id="UP000345527"/>
    </source>
</evidence>
<gene>
    <name evidence="6" type="ORF">EM848_05690</name>
    <name evidence="5" type="ORF">EMO90_07940</name>
</gene>
<evidence type="ECO:0000256" key="3">
    <source>
        <dbReference type="ARBA" id="ARBA00022840"/>
    </source>
</evidence>
<dbReference type="Pfam" id="PF01812">
    <property type="entry name" value="5-FTHF_cyc-lig"/>
    <property type="match status" value="1"/>
</dbReference>
<dbReference type="GO" id="GO:0046872">
    <property type="term" value="F:metal ion binding"/>
    <property type="evidence" value="ECO:0007669"/>
    <property type="project" value="UniProtKB-KW"/>
</dbReference>
<evidence type="ECO:0000313" key="5">
    <source>
        <dbReference type="EMBL" id="KAA8819615.1"/>
    </source>
</evidence>
<sequence length="210" mass="21626">MLRRRRETDAGERLEAGERLVAVARKAGLIGGAGPVGETRSLGESGLPVGPDRTVAAYVSTGTEIDLRPLLGALLASGSRVIVPRLGAGLDVGWSELRSVAALASPGAGRPSEPMGERTLGPEALSQADLIILPALAVNVDDGTRLGRGGGWYDRALAHASPAAPVIAVCWPWEVTHDPLPREAHDVPVDAALTPDGITMIGRVAGATSM</sequence>
<dbReference type="EMBL" id="RZOA01000009">
    <property type="protein sequence ID" value="KAA8823474.1"/>
    <property type="molecule type" value="Genomic_DNA"/>
</dbReference>
<dbReference type="InterPro" id="IPR002698">
    <property type="entry name" value="FTHF_cligase"/>
</dbReference>
<dbReference type="InterPro" id="IPR024185">
    <property type="entry name" value="FTHF_cligase-like_sf"/>
</dbReference>
<dbReference type="EC" id="6.3.3.2" evidence="4"/>
<evidence type="ECO:0000256" key="2">
    <source>
        <dbReference type="ARBA" id="ARBA00022741"/>
    </source>
</evidence>
<dbReference type="GO" id="GO:0005524">
    <property type="term" value="F:ATP binding"/>
    <property type="evidence" value="ECO:0007669"/>
    <property type="project" value="UniProtKB-KW"/>
</dbReference>
<dbReference type="GO" id="GO:0030272">
    <property type="term" value="F:5-formyltetrahydrofolate cyclo-ligase activity"/>
    <property type="evidence" value="ECO:0007669"/>
    <property type="project" value="UniProtKB-EC"/>
</dbReference>
<keyword evidence="2 4" id="KW-0547">Nucleotide-binding</keyword>
<dbReference type="Gene3D" id="3.40.50.10420">
    <property type="entry name" value="NagB/RpiA/CoA transferase-like"/>
    <property type="match status" value="1"/>
</dbReference>
<reference evidence="7 8" key="1">
    <citation type="journal article" date="2019" name="Syst. Appl. Microbiol.">
        <title>Characterization of Bifidobacterium species in feaces of the Egyptian fruit bat: Description of B. vespertilionis sp. nov. and B. rousetti sp. nov.</title>
        <authorList>
            <person name="Modesto M."/>
            <person name="Satti M."/>
            <person name="Watanabe K."/>
            <person name="Puglisi E."/>
            <person name="Morelli L."/>
            <person name="Huang C.-H."/>
            <person name="Liou J.-S."/>
            <person name="Miyashita M."/>
            <person name="Tamura T."/>
            <person name="Saito S."/>
            <person name="Mori K."/>
            <person name="Huang L."/>
            <person name="Sciavilla P."/>
            <person name="Sandri C."/>
            <person name="Spiezio C."/>
            <person name="Vitali F."/>
            <person name="Cavalieri D."/>
            <person name="Perpetuini G."/>
            <person name="Tofalo R."/>
            <person name="Bonetti A."/>
            <person name="Arita M."/>
            <person name="Mattarelli P."/>
        </authorList>
    </citation>
    <scope>NUCLEOTIDE SEQUENCE [LARGE SCALE GENOMIC DNA]</scope>
    <source>
        <strain evidence="5 8">RST16</strain>
        <strain evidence="6 7">RST8</strain>
    </source>
</reference>
<evidence type="ECO:0000313" key="8">
    <source>
        <dbReference type="Proteomes" id="UP000374630"/>
    </source>
</evidence>
<protein>
    <recommendedName>
        <fullName evidence="4">5-formyltetrahydrofolate cyclo-ligase</fullName>
        <ecNumber evidence="4">6.3.3.2</ecNumber>
    </recommendedName>
</protein>
<keyword evidence="6" id="KW-0436">Ligase</keyword>
<dbReference type="SUPFAM" id="SSF100950">
    <property type="entry name" value="NagB/RpiA/CoA transferase-like"/>
    <property type="match status" value="1"/>
</dbReference>
<comment type="caution">
    <text evidence="6">The sequence shown here is derived from an EMBL/GenBank/DDBJ whole genome shotgun (WGS) entry which is preliminary data.</text>
</comment>
<dbReference type="OrthoDB" id="3242798at2"/>
<keyword evidence="4" id="KW-0479">Metal-binding</keyword>
<dbReference type="PANTHER" id="PTHR23407">
    <property type="entry name" value="ATPASE INHIBITOR/5-FORMYLTETRAHYDROFOLATE CYCLO-LIGASE"/>
    <property type="match status" value="1"/>
</dbReference>
<name>A0A5J5DUE1_9BIFI</name>
<dbReference type="Proteomes" id="UP000374630">
    <property type="component" value="Unassembled WGS sequence"/>
</dbReference>
<evidence type="ECO:0000313" key="6">
    <source>
        <dbReference type="EMBL" id="KAA8823474.1"/>
    </source>
</evidence>
<dbReference type="PANTHER" id="PTHR23407:SF1">
    <property type="entry name" value="5-FORMYLTETRAHYDROFOLATE CYCLO-LIGASE"/>
    <property type="match status" value="1"/>
</dbReference>
<dbReference type="Proteomes" id="UP000345527">
    <property type="component" value="Unassembled WGS sequence"/>
</dbReference>
<dbReference type="EMBL" id="RZNZ01000010">
    <property type="protein sequence ID" value="KAA8819615.1"/>
    <property type="molecule type" value="Genomic_DNA"/>
</dbReference>
<evidence type="ECO:0000256" key="4">
    <source>
        <dbReference type="RuleBase" id="RU361279"/>
    </source>
</evidence>
<comment type="catalytic activity">
    <reaction evidence="4">
        <text>(6S)-5-formyl-5,6,7,8-tetrahydrofolate + ATP = (6R)-5,10-methenyltetrahydrofolate + ADP + phosphate</text>
        <dbReference type="Rhea" id="RHEA:10488"/>
        <dbReference type="ChEBI" id="CHEBI:30616"/>
        <dbReference type="ChEBI" id="CHEBI:43474"/>
        <dbReference type="ChEBI" id="CHEBI:57455"/>
        <dbReference type="ChEBI" id="CHEBI:57457"/>
        <dbReference type="ChEBI" id="CHEBI:456216"/>
        <dbReference type="EC" id="6.3.3.2"/>
    </reaction>
</comment>
<dbReference type="InterPro" id="IPR037171">
    <property type="entry name" value="NagB/RpiA_transferase-like"/>
</dbReference>
<organism evidence="6 7">
    <name type="scientific">Bifidobacterium vespertilionis</name>
    <dbReference type="NCBI Taxonomy" id="2562524"/>
    <lineage>
        <taxon>Bacteria</taxon>
        <taxon>Bacillati</taxon>
        <taxon>Actinomycetota</taxon>
        <taxon>Actinomycetes</taxon>
        <taxon>Bifidobacteriales</taxon>
        <taxon>Bifidobacteriaceae</taxon>
        <taxon>Bifidobacterium</taxon>
    </lineage>
</organism>
<keyword evidence="4" id="KW-0460">Magnesium</keyword>
<evidence type="ECO:0000256" key="1">
    <source>
        <dbReference type="ARBA" id="ARBA00010638"/>
    </source>
</evidence>
<dbReference type="GO" id="GO:0035999">
    <property type="term" value="P:tetrahydrofolate interconversion"/>
    <property type="evidence" value="ECO:0007669"/>
    <property type="project" value="TreeGrafter"/>
</dbReference>
<proteinExistence type="inferred from homology"/>
<dbReference type="NCBIfam" id="TIGR02727">
    <property type="entry name" value="MTHFS_bact"/>
    <property type="match status" value="1"/>
</dbReference>
<keyword evidence="3 4" id="KW-0067">ATP-binding</keyword>
<keyword evidence="8" id="KW-1185">Reference proteome</keyword>
<dbReference type="AlphaFoldDB" id="A0A5J5DUE1"/>
<accession>A0A5J5DUE1</accession>
<dbReference type="GO" id="GO:0009396">
    <property type="term" value="P:folic acid-containing compound biosynthetic process"/>
    <property type="evidence" value="ECO:0007669"/>
    <property type="project" value="TreeGrafter"/>
</dbReference>